<organism evidence="1 2">
    <name type="scientific">Durusdinium trenchii</name>
    <dbReference type="NCBI Taxonomy" id="1381693"/>
    <lineage>
        <taxon>Eukaryota</taxon>
        <taxon>Sar</taxon>
        <taxon>Alveolata</taxon>
        <taxon>Dinophyceae</taxon>
        <taxon>Suessiales</taxon>
        <taxon>Symbiodiniaceae</taxon>
        <taxon>Durusdinium</taxon>
    </lineage>
</organism>
<gene>
    <name evidence="1" type="ORF">CCMP2556_LOCUS15248</name>
</gene>
<reference evidence="1 2" key="1">
    <citation type="submission" date="2024-02" db="EMBL/GenBank/DDBJ databases">
        <authorList>
            <person name="Chen Y."/>
            <person name="Shah S."/>
            <person name="Dougan E. K."/>
            <person name="Thang M."/>
            <person name="Chan C."/>
        </authorList>
    </citation>
    <scope>NUCLEOTIDE SEQUENCE [LARGE SCALE GENOMIC DNA]</scope>
</reference>
<keyword evidence="2" id="KW-1185">Reference proteome</keyword>
<dbReference type="EMBL" id="CAXAMN010007969">
    <property type="protein sequence ID" value="CAK9023491.1"/>
    <property type="molecule type" value="Genomic_DNA"/>
</dbReference>
<sequence>MCLLYATVMVSTPQYEDPAGDLFLNEPDSVVTVCALLGLSASISFMNVFDVVGDTILYCFALEEQRHKQQMKGKYDPYEEQSIFQKCTCRSKNGDSFLAWMLGYDDEKSEDVHHRAEQRAQYAPKSLLNALESAK</sequence>
<protein>
    <submittedName>
        <fullName evidence="1">Uncharacterized protein</fullName>
    </submittedName>
</protein>
<name>A0ABP0K9L8_9DINO</name>
<evidence type="ECO:0000313" key="1">
    <source>
        <dbReference type="EMBL" id="CAK9023491.1"/>
    </source>
</evidence>
<dbReference type="Proteomes" id="UP001642484">
    <property type="component" value="Unassembled WGS sequence"/>
</dbReference>
<accession>A0ABP0K9L8</accession>
<comment type="caution">
    <text evidence="1">The sequence shown here is derived from an EMBL/GenBank/DDBJ whole genome shotgun (WGS) entry which is preliminary data.</text>
</comment>
<proteinExistence type="predicted"/>
<evidence type="ECO:0000313" key="2">
    <source>
        <dbReference type="Proteomes" id="UP001642484"/>
    </source>
</evidence>